<keyword evidence="1" id="KW-0472">Membrane</keyword>
<dbReference type="GeneID" id="8382728"/>
<dbReference type="Pfam" id="PF24374">
    <property type="entry name" value="DUF7530"/>
    <property type="match status" value="1"/>
</dbReference>
<proteinExistence type="predicted"/>
<dbReference type="InterPro" id="IPR055952">
    <property type="entry name" value="DUF7530"/>
</dbReference>
<accession>C7NS41</accession>
<reference evidence="2 3" key="1">
    <citation type="journal article" date="2009" name="Stand. Genomic Sci.">
        <title>Complete genome sequence of Halorhabdus utahensis type strain (AX-2).</title>
        <authorList>
            <person name="Anderson I."/>
            <person name="Tindall B.J."/>
            <person name="Pomrenke H."/>
            <person name="Goker M."/>
            <person name="Lapidus A."/>
            <person name="Nolan M."/>
            <person name="Copeland A."/>
            <person name="Glavina Del Rio T."/>
            <person name="Chen F."/>
            <person name="Tice H."/>
            <person name="Cheng J.F."/>
            <person name="Lucas S."/>
            <person name="Chertkov O."/>
            <person name="Bruce D."/>
            <person name="Brettin T."/>
            <person name="Detter J.C."/>
            <person name="Han C."/>
            <person name="Goodwin L."/>
            <person name="Land M."/>
            <person name="Hauser L."/>
            <person name="Chang Y.J."/>
            <person name="Jeffries C.D."/>
            <person name="Pitluck S."/>
            <person name="Pati A."/>
            <person name="Mavromatis K."/>
            <person name="Ivanova N."/>
            <person name="Ovchinnikova G."/>
            <person name="Chen A."/>
            <person name="Palaniappan K."/>
            <person name="Chain P."/>
            <person name="Rohde M."/>
            <person name="Bristow J."/>
            <person name="Eisen J.A."/>
            <person name="Markowitz V."/>
            <person name="Hugenholtz P."/>
            <person name="Kyrpides N.C."/>
            <person name="Klenk H.P."/>
        </authorList>
    </citation>
    <scope>NUCLEOTIDE SEQUENCE [LARGE SCALE GENOMIC DNA]</scope>
    <source>
        <strain evidence="3">DSM 12940 / JCM 11049 / AX-2</strain>
    </source>
</reference>
<evidence type="ECO:0000256" key="1">
    <source>
        <dbReference type="SAM" id="Phobius"/>
    </source>
</evidence>
<dbReference type="AlphaFoldDB" id="C7NS41"/>
<evidence type="ECO:0000313" key="2">
    <source>
        <dbReference type="EMBL" id="ACV10648.1"/>
    </source>
</evidence>
<keyword evidence="3" id="KW-1185">Reference proteome</keyword>
<sequence length="244" mass="26260">MTPRQPDGRDVSDPRSNQRWVYESIVGSIPGVSLSRGAALVLQLVIFEAGVVALAAGYGRWGSLPAGTVAVVVASAGSVFMLTIGRRTRRLDVPEQYTHTLFGTGIEIVLGLVAFFALVTYLFVLDPGSGGETVLTGLLGEPLPAPAVFFTLVVLWDVCYRIGTGWWASLIGLWRSLWLSEALDRETVDELRRIDAITIGFAWIQLSLVPFVVGHPILVAAVVGHVVAITLVSGASILVLHRMR</sequence>
<organism evidence="2 3">
    <name type="scientific">Halorhabdus utahensis (strain DSM 12940 / JCM 11049 / AX-2)</name>
    <dbReference type="NCBI Taxonomy" id="519442"/>
    <lineage>
        <taxon>Archaea</taxon>
        <taxon>Methanobacteriati</taxon>
        <taxon>Methanobacteriota</taxon>
        <taxon>Stenosarchaea group</taxon>
        <taxon>Halobacteria</taxon>
        <taxon>Halobacteriales</taxon>
        <taxon>Haloarculaceae</taxon>
        <taxon>Halorhabdus</taxon>
    </lineage>
</organism>
<dbReference type="EMBL" id="CP001687">
    <property type="protein sequence ID" value="ACV10648.1"/>
    <property type="molecule type" value="Genomic_DNA"/>
</dbReference>
<name>C7NS41_HALUD</name>
<evidence type="ECO:0000313" key="3">
    <source>
        <dbReference type="Proteomes" id="UP000002071"/>
    </source>
</evidence>
<dbReference type="eggNOG" id="arCOG04739">
    <property type="taxonomic scope" value="Archaea"/>
</dbReference>
<feature type="transmembrane region" description="Helical" evidence="1">
    <location>
        <begin position="64"/>
        <end position="84"/>
    </location>
</feature>
<dbReference type="HOGENOM" id="CLU_1187749_0_0_2"/>
<dbReference type="KEGG" id="hut:Huta_0461"/>
<dbReference type="OrthoDB" id="163266at2157"/>
<dbReference type="Proteomes" id="UP000002071">
    <property type="component" value="Chromosome"/>
</dbReference>
<keyword evidence="1" id="KW-0812">Transmembrane</keyword>
<feature type="transmembrane region" description="Helical" evidence="1">
    <location>
        <begin position="194"/>
        <end position="213"/>
    </location>
</feature>
<gene>
    <name evidence="2" type="ordered locus">Huta_0461</name>
</gene>
<feature type="transmembrane region" description="Helical" evidence="1">
    <location>
        <begin position="105"/>
        <end position="125"/>
    </location>
</feature>
<feature type="transmembrane region" description="Helical" evidence="1">
    <location>
        <begin position="219"/>
        <end position="240"/>
    </location>
</feature>
<dbReference type="RefSeq" id="WP_012795525.1">
    <property type="nucleotide sequence ID" value="NC_013158.1"/>
</dbReference>
<protein>
    <submittedName>
        <fullName evidence="2">Uncharacterized protein</fullName>
    </submittedName>
</protein>
<feature type="transmembrane region" description="Helical" evidence="1">
    <location>
        <begin position="145"/>
        <end position="173"/>
    </location>
</feature>
<keyword evidence="1" id="KW-1133">Transmembrane helix</keyword>